<evidence type="ECO:0000256" key="2">
    <source>
        <dbReference type="ARBA" id="ARBA00005453"/>
    </source>
</evidence>
<evidence type="ECO:0008006" key="9">
    <source>
        <dbReference type="Google" id="ProtNLM"/>
    </source>
</evidence>
<dbReference type="PANTHER" id="PTHR31107">
    <property type="entry name" value="APOPTOGENIC PROTEIN 1, MITOCHONDRIAL"/>
    <property type="match status" value="1"/>
</dbReference>
<dbReference type="GO" id="GO:0097193">
    <property type="term" value="P:intrinsic apoptotic signaling pathway"/>
    <property type="evidence" value="ECO:0007669"/>
    <property type="project" value="InterPro"/>
</dbReference>
<gene>
    <name evidence="7" type="ORF">MNAN1_002929</name>
</gene>
<evidence type="ECO:0000256" key="1">
    <source>
        <dbReference type="ARBA" id="ARBA00004443"/>
    </source>
</evidence>
<keyword evidence="8" id="KW-1185">Reference proteome</keyword>
<evidence type="ECO:0000313" key="8">
    <source>
        <dbReference type="Proteomes" id="UP001213623"/>
    </source>
</evidence>
<evidence type="ECO:0000313" key="7">
    <source>
        <dbReference type="EMBL" id="WFD27921.1"/>
    </source>
</evidence>
<comment type="similarity">
    <text evidence="2">Belongs to the COA8 family.</text>
</comment>
<dbReference type="EMBL" id="CP119896">
    <property type="protein sequence ID" value="WFD27921.1"/>
    <property type="molecule type" value="Genomic_DNA"/>
</dbReference>
<protein>
    <recommendedName>
        <fullName evidence="9">Apoptogenic protein 1, mitochondrial</fullName>
    </recommendedName>
</protein>
<dbReference type="AlphaFoldDB" id="A0AAF0J398"/>
<keyword evidence="3" id="KW-0999">Mitochondrion inner membrane</keyword>
<evidence type="ECO:0000256" key="4">
    <source>
        <dbReference type="ARBA" id="ARBA00022946"/>
    </source>
</evidence>
<dbReference type="GO" id="GO:0005743">
    <property type="term" value="C:mitochondrial inner membrane"/>
    <property type="evidence" value="ECO:0007669"/>
    <property type="project" value="UniProtKB-SubCell"/>
</dbReference>
<reference evidence="7" key="1">
    <citation type="submission" date="2023-03" db="EMBL/GenBank/DDBJ databases">
        <title>Mating type loci evolution in Malassezia.</title>
        <authorList>
            <person name="Coelho M.A."/>
        </authorList>
    </citation>
    <scope>NUCLEOTIDE SEQUENCE</scope>
    <source>
        <strain evidence="7">CBS 9557</strain>
    </source>
</reference>
<sequence>MRVAPPVARASRWWPQAFVRAPDPVSNLRPVVYREPKARPTTSIHPYSLEEFTAPAHAQRWSSPGALVRYAERLRGQLDAVQMHARLQSMWLDQFNQRFWFDNNVRFTRALQEYKAEVAPEGDASLERLAPFYRDWLVENAARLRHYNRTLWIATYKTIGAQLRLALLQGYTRWVVWCAGL</sequence>
<proteinExistence type="inferred from homology"/>
<dbReference type="Proteomes" id="UP001213623">
    <property type="component" value="Chromosome 5"/>
</dbReference>
<name>A0AAF0J398_9BASI</name>
<evidence type="ECO:0000256" key="6">
    <source>
        <dbReference type="ARBA" id="ARBA00023136"/>
    </source>
</evidence>
<organism evidence="7 8">
    <name type="scientific">Malassezia nana</name>
    <dbReference type="NCBI Taxonomy" id="180528"/>
    <lineage>
        <taxon>Eukaryota</taxon>
        <taxon>Fungi</taxon>
        <taxon>Dikarya</taxon>
        <taxon>Basidiomycota</taxon>
        <taxon>Ustilaginomycotina</taxon>
        <taxon>Malasseziomycetes</taxon>
        <taxon>Malasseziales</taxon>
        <taxon>Malasseziaceae</taxon>
        <taxon>Malassezia</taxon>
    </lineage>
</organism>
<keyword evidence="6" id="KW-0472">Membrane</keyword>
<accession>A0AAF0J398</accession>
<dbReference type="InterPro" id="IPR018796">
    <property type="entry name" value="COA8"/>
</dbReference>
<dbReference type="Pfam" id="PF10231">
    <property type="entry name" value="COA8"/>
    <property type="match status" value="1"/>
</dbReference>
<keyword evidence="4" id="KW-0809">Transit peptide</keyword>
<evidence type="ECO:0000256" key="3">
    <source>
        <dbReference type="ARBA" id="ARBA00022792"/>
    </source>
</evidence>
<comment type="subcellular location">
    <subcellularLocation>
        <location evidence="1">Mitochondrion inner membrane</location>
        <topology evidence="1">Peripheral membrane protein</topology>
        <orientation evidence="1">Matrix side</orientation>
    </subcellularLocation>
</comment>
<dbReference type="PANTHER" id="PTHR31107:SF2">
    <property type="entry name" value="CYTOCHROME C OXIDASE ASSEMBLY FACTOR 8"/>
    <property type="match status" value="1"/>
</dbReference>
<evidence type="ECO:0000256" key="5">
    <source>
        <dbReference type="ARBA" id="ARBA00023128"/>
    </source>
</evidence>
<keyword evidence="5" id="KW-0496">Mitochondrion</keyword>